<dbReference type="EMBL" id="CP114413">
    <property type="protein sequence ID" value="WAZ26928.1"/>
    <property type="molecule type" value="Genomic_DNA"/>
</dbReference>
<accession>A0ABY7KTT0</accession>
<dbReference type="RefSeq" id="WP_269664415.1">
    <property type="nucleotide sequence ID" value="NZ_CP114413.1"/>
</dbReference>
<dbReference type="Proteomes" id="UP001164439">
    <property type="component" value="Chromosome"/>
</dbReference>
<evidence type="ECO:0000313" key="1">
    <source>
        <dbReference type="EMBL" id="WAZ26928.1"/>
    </source>
</evidence>
<organism evidence="1 2">
    <name type="scientific">Streptomyces cinnabarinus</name>
    <dbReference type="NCBI Taxonomy" id="67287"/>
    <lineage>
        <taxon>Bacteria</taxon>
        <taxon>Bacillati</taxon>
        <taxon>Actinomycetota</taxon>
        <taxon>Actinomycetes</taxon>
        <taxon>Kitasatosporales</taxon>
        <taxon>Streptomycetaceae</taxon>
        <taxon>Streptomyces</taxon>
    </lineage>
</organism>
<name>A0ABY7KTT0_9ACTN</name>
<proteinExistence type="predicted"/>
<reference evidence="1" key="1">
    <citation type="submission" date="2022-12" db="EMBL/GenBank/DDBJ databases">
        <authorList>
            <person name="Ruckert C."/>
            <person name="Busche T."/>
            <person name="Kalinowski J."/>
            <person name="Wittmann C."/>
        </authorList>
    </citation>
    <scope>NUCLEOTIDE SEQUENCE</scope>
    <source>
        <strain evidence="1">DSM 40467</strain>
    </source>
</reference>
<evidence type="ECO:0000313" key="2">
    <source>
        <dbReference type="Proteomes" id="UP001164439"/>
    </source>
</evidence>
<gene>
    <name evidence="1" type="ORF">STRCI_008610</name>
</gene>
<protein>
    <submittedName>
        <fullName evidence="1">Uncharacterized protein</fullName>
    </submittedName>
</protein>
<sequence>MKQEVEQVRLSPDELKRAQASAKASLAQLEYIGQLVFEKLGRRTVTLGENEITQIRIDPNAGVIAFSTDGDSELGCVQYRDPPGVCEPCPK</sequence>
<keyword evidence="2" id="KW-1185">Reference proteome</keyword>